<dbReference type="PATRIC" id="fig|1807.14.peg.4144"/>
<name>A0A0J6VRK8_9MYCO</name>
<evidence type="ECO:0008006" key="5">
    <source>
        <dbReference type="Google" id="ProtNLM"/>
    </source>
</evidence>
<comment type="caution">
    <text evidence="3">The sequence shown here is derived from an EMBL/GenBank/DDBJ whole genome shotgun (WGS) entry which is preliminary data.</text>
</comment>
<dbReference type="EMBL" id="JYNU01000034">
    <property type="protein sequence ID" value="KMO72103.1"/>
    <property type="molecule type" value="Genomic_DNA"/>
</dbReference>
<dbReference type="Proteomes" id="UP000036313">
    <property type="component" value="Unassembled WGS sequence"/>
</dbReference>
<protein>
    <recommendedName>
        <fullName evidence="5">Secreted protein</fullName>
    </recommendedName>
</protein>
<accession>A0A0J6VRK8</accession>
<feature type="signal peptide" evidence="2">
    <location>
        <begin position="1"/>
        <end position="32"/>
    </location>
</feature>
<gene>
    <name evidence="3" type="ORF">MOBUDSM44075_04120</name>
</gene>
<evidence type="ECO:0000313" key="3">
    <source>
        <dbReference type="EMBL" id="KMO72103.1"/>
    </source>
</evidence>
<reference evidence="3 4" key="1">
    <citation type="journal article" date="2015" name="Genome Biol. Evol.">
        <title>Characterization of Three Mycobacterium spp. with Potential Use in Bioremediation by Genome Sequencing and Comparative Genomics.</title>
        <authorList>
            <person name="Das S."/>
            <person name="Pettersson B.M."/>
            <person name="Behra P.R."/>
            <person name="Ramesh M."/>
            <person name="Dasgupta S."/>
            <person name="Bhattacharya A."/>
            <person name="Kirsebom L.A."/>
        </authorList>
    </citation>
    <scope>NUCLEOTIDE SEQUENCE [LARGE SCALE GENOMIC DNA]</scope>
    <source>
        <strain evidence="3 4">DSM 44075</strain>
    </source>
</reference>
<organism evidence="3 4">
    <name type="scientific">Mycolicibacterium obuense</name>
    <dbReference type="NCBI Taxonomy" id="1807"/>
    <lineage>
        <taxon>Bacteria</taxon>
        <taxon>Bacillati</taxon>
        <taxon>Actinomycetota</taxon>
        <taxon>Actinomycetes</taxon>
        <taxon>Mycobacteriales</taxon>
        <taxon>Mycobacteriaceae</taxon>
        <taxon>Mycolicibacterium</taxon>
    </lineage>
</organism>
<evidence type="ECO:0000256" key="2">
    <source>
        <dbReference type="SAM" id="SignalP"/>
    </source>
</evidence>
<keyword evidence="2" id="KW-0732">Signal</keyword>
<evidence type="ECO:0000256" key="1">
    <source>
        <dbReference type="SAM" id="MobiDB-lite"/>
    </source>
</evidence>
<sequence length="182" mass="18331" precursor="true">MRIPAVSDVSAAATAVVLGVAGLLAGAAPAQAAPPEVDLTAYPAVDPAPYQVFGAHPSTSGWIFETPGGVRCQDSLIPDLGIVCSGPLAGTDATMVSVSLTHEAMFTEPDMPESGPESAPPVLPVGSRFDAGNGVVCAVPAADTLACHAAKPASWPADTVDPPDRHYGEHGFVTSPDGSRGY</sequence>
<proteinExistence type="predicted"/>
<dbReference type="AlphaFoldDB" id="A0A0J6VRK8"/>
<feature type="region of interest" description="Disordered" evidence="1">
    <location>
        <begin position="158"/>
        <end position="182"/>
    </location>
</feature>
<feature type="chain" id="PRO_5005283225" description="Secreted protein" evidence="2">
    <location>
        <begin position="33"/>
        <end position="182"/>
    </location>
</feature>
<evidence type="ECO:0000313" key="4">
    <source>
        <dbReference type="Proteomes" id="UP000036313"/>
    </source>
</evidence>